<organism evidence="5 6">
    <name type="scientific">Micromonospora echinofusca</name>
    <dbReference type="NCBI Taxonomy" id="47858"/>
    <lineage>
        <taxon>Bacteria</taxon>
        <taxon>Bacillati</taxon>
        <taxon>Actinomycetota</taxon>
        <taxon>Actinomycetes</taxon>
        <taxon>Micromonosporales</taxon>
        <taxon>Micromonosporaceae</taxon>
        <taxon>Micromonospora</taxon>
    </lineage>
</organism>
<gene>
    <name evidence="5" type="ORF">GSF22_13740</name>
</gene>
<dbReference type="InterPro" id="IPR011050">
    <property type="entry name" value="Pectin_lyase_fold/virulence"/>
</dbReference>
<keyword evidence="2" id="KW-0119">Carbohydrate metabolism</keyword>
<evidence type="ECO:0000259" key="4">
    <source>
        <dbReference type="SMART" id="SM00656"/>
    </source>
</evidence>
<dbReference type="RefSeq" id="WP_244367360.1">
    <property type="nucleotide sequence ID" value="NZ_WVUH01000100.1"/>
</dbReference>
<dbReference type="InterPro" id="IPR006311">
    <property type="entry name" value="TAT_signal"/>
</dbReference>
<dbReference type="PROSITE" id="PS51318">
    <property type="entry name" value="TAT"/>
    <property type="match status" value="1"/>
</dbReference>
<evidence type="ECO:0000313" key="5">
    <source>
        <dbReference type="EMBL" id="MBO4207058.1"/>
    </source>
</evidence>
<dbReference type="InterPro" id="IPR012334">
    <property type="entry name" value="Pectin_lyas_fold"/>
</dbReference>
<proteinExistence type="inferred from homology"/>
<evidence type="ECO:0000313" key="6">
    <source>
        <dbReference type="Proteomes" id="UP000823521"/>
    </source>
</evidence>
<keyword evidence="3" id="KW-0732">Signal</keyword>
<name>A0ABS3VRF6_MICEH</name>
<keyword evidence="2" id="KW-0964">Secreted</keyword>
<feature type="domain" description="Pectate lyase" evidence="4">
    <location>
        <begin position="416"/>
        <end position="621"/>
    </location>
</feature>
<sequence>MLLRTSRASQRRSRRQRMLTAVALATALTVPAVPVAAVPVAAAPVAALPVAAAPAADALPKTARPATSAAAAPDGFASVTALGQAGTTGGAGGPTVTVTTAEQFIDYISRPGPYVVQVSGTIDLPTGSNDGMYHVASDKTIIGLGADATLSGGGLTIGVPVDDTVTSPPANAVHNIIIRNLHLTGASDDLINVQMFSHHIWIDHNEFSNGDDGAVDIKRGSDFVTVSWNHFHDHYKTLLLGHDEDAGPQDIGRLRVTYHHNHFNRSDQRNPRVRFSALAHVYNNYYYDNSYGVASTYDAAVLMENNYFYSVNNPGRVDFSGDLGRIVERGNILVACNHAIETRGTVPDPRSYYPYQLDPTADVPTIVPAGAGVGKLGATATTVARAAATDGPAASAVPDGFAAVDALGQNGTTGGLGGPVVTATNASDFLEYIDTVGPLIIQVTGRIAITSKQGVRPNKTIIGIGNAEITGGGLDFYRSYNVIVRNINFTLAEDDAVNVGQNSHHIWIDHNRFSGAVDGSVDIVRGADYVTVSWNHFDHSDKSMLIGHSDGSGSTDIGHLKVSIHHNFFDNSRQRHPRVRFGEPVHVYNNYFLGNALYGIASTENGGVMVEGNYFKDVPYPMYSASGYADSGPGRAVQRNNIFVNSGAPETSGTVVEPGTYYAYQLDPPTNVPALVTAGAGVGRI</sequence>
<keyword evidence="1 2" id="KW-0456">Lyase</keyword>
<dbReference type="SMART" id="SM00656">
    <property type="entry name" value="Amb_all"/>
    <property type="match status" value="2"/>
</dbReference>
<accession>A0ABS3VRF6</accession>
<keyword evidence="2" id="KW-0624">Polysaccharide degradation</keyword>
<dbReference type="InterPro" id="IPR006626">
    <property type="entry name" value="PbH1"/>
</dbReference>
<comment type="caution">
    <text evidence="5">The sequence shown here is derived from an EMBL/GenBank/DDBJ whole genome shotgun (WGS) entry which is preliminary data.</text>
</comment>
<evidence type="ECO:0000256" key="1">
    <source>
        <dbReference type="ARBA" id="ARBA00023239"/>
    </source>
</evidence>
<dbReference type="EMBL" id="WVUH01000100">
    <property type="protein sequence ID" value="MBO4207058.1"/>
    <property type="molecule type" value="Genomic_DNA"/>
</dbReference>
<dbReference type="PANTHER" id="PTHR31683:SF18">
    <property type="entry name" value="PECTATE LYASE 21-RELATED"/>
    <property type="match status" value="1"/>
</dbReference>
<comment type="subcellular location">
    <subcellularLocation>
        <location evidence="2">Secreted</location>
    </subcellularLocation>
</comment>
<dbReference type="SUPFAM" id="SSF51126">
    <property type="entry name" value="Pectin lyase-like"/>
    <property type="match status" value="2"/>
</dbReference>
<dbReference type="Gene3D" id="2.160.20.10">
    <property type="entry name" value="Single-stranded right-handed beta-helix, Pectin lyase-like"/>
    <property type="match status" value="2"/>
</dbReference>
<comment type="similarity">
    <text evidence="2">Belongs to the polysaccharide lyase 1 family.</text>
</comment>
<protein>
    <recommendedName>
        <fullName evidence="4">Pectate lyase domain-containing protein</fullName>
    </recommendedName>
</protein>
<keyword evidence="6" id="KW-1185">Reference proteome</keyword>
<evidence type="ECO:0000256" key="2">
    <source>
        <dbReference type="RuleBase" id="RU361173"/>
    </source>
</evidence>
<feature type="signal peptide" evidence="3">
    <location>
        <begin position="1"/>
        <end position="36"/>
    </location>
</feature>
<dbReference type="Pfam" id="PF00544">
    <property type="entry name" value="Pectate_lyase_4"/>
    <property type="match status" value="2"/>
</dbReference>
<evidence type="ECO:0000256" key="3">
    <source>
        <dbReference type="SAM" id="SignalP"/>
    </source>
</evidence>
<dbReference type="SMART" id="SM00710">
    <property type="entry name" value="PbH1"/>
    <property type="match status" value="6"/>
</dbReference>
<dbReference type="PANTHER" id="PTHR31683">
    <property type="entry name" value="PECTATE LYASE 18-RELATED"/>
    <property type="match status" value="1"/>
</dbReference>
<dbReference type="Proteomes" id="UP000823521">
    <property type="component" value="Unassembled WGS sequence"/>
</dbReference>
<reference evidence="5 6" key="1">
    <citation type="submission" date="2019-12" db="EMBL/GenBank/DDBJ databases">
        <title>Whole genome sequencing of endophytic Actinobacterium Micromonospora sp. MPMI6T.</title>
        <authorList>
            <person name="Evv R."/>
            <person name="Podile A.R."/>
        </authorList>
    </citation>
    <scope>NUCLEOTIDE SEQUENCE [LARGE SCALE GENOMIC DNA]</scope>
    <source>
        <strain evidence="5 6">MPMI6</strain>
    </source>
</reference>
<feature type="domain" description="Pectate lyase" evidence="4">
    <location>
        <begin position="91"/>
        <end position="314"/>
    </location>
</feature>
<dbReference type="InterPro" id="IPR002022">
    <property type="entry name" value="Pec_lyase"/>
</dbReference>
<dbReference type="InterPro" id="IPR045032">
    <property type="entry name" value="PEL"/>
</dbReference>
<feature type="chain" id="PRO_5045088822" description="Pectate lyase domain-containing protein" evidence="3">
    <location>
        <begin position="37"/>
        <end position="685"/>
    </location>
</feature>